<dbReference type="Proteomes" id="UP000886998">
    <property type="component" value="Unassembled WGS sequence"/>
</dbReference>
<comment type="caution">
    <text evidence="1">The sequence shown here is derived from an EMBL/GenBank/DDBJ whole genome shotgun (WGS) entry which is preliminary data.</text>
</comment>
<protein>
    <submittedName>
        <fullName evidence="1">Uncharacterized protein</fullName>
    </submittedName>
</protein>
<evidence type="ECO:0000313" key="1">
    <source>
        <dbReference type="EMBL" id="GFY47628.1"/>
    </source>
</evidence>
<evidence type="ECO:0000313" key="2">
    <source>
        <dbReference type="Proteomes" id="UP000886998"/>
    </source>
</evidence>
<proteinExistence type="predicted"/>
<dbReference type="OrthoDB" id="6772212at2759"/>
<organism evidence="1 2">
    <name type="scientific">Trichonephila inaurata madagascariensis</name>
    <dbReference type="NCBI Taxonomy" id="2747483"/>
    <lineage>
        <taxon>Eukaryota</taxon>
        <taxon>Metazoa</taxon>
        <taxon>Ecdysozoa</taxon>
        <taxon>Arthropoda</taxon>
        <taxon>Chelicerata</taxon>
        <taxon>Arachnida</taxon>
        <taxon>Araneae</taxon>
        <taxon>Araneomorphae</taxon>
        <taxon>Entelegynae</taxon>
        <taxon>Araneoidea</taxon>
        <taxon>Nephilidae</taxon>
        <taxon>Trichonephila</taxon>
        <taxon>Trichonephila inaurata</taxon>
    </lineage>
</organism>
<name>A0A8X7BYF7_9ARAC</name>
<sequence length="93" mass="11016">MNTIQKVSTVPQLDFLERLETRKVRKVVKRSNLFEELDDYEFQRRFRLTKESVEELTLRVSQNGIINCMCRQKTLSNRSMPSSKEVLCAYQLA</sequence>
<dbReference type="EMBL" id="BMAV01006038">
    <property type="protein sequence ID" value="GFY47628.1"/>
    <property type="molecule type" value="Genomic_DNA"/>
</dbReference>
<dbReference type="AlphaFoldDB" id="A0A8X7BYF7"/>
<reference evidence="1" key="1">
    <citation type="submission" date="2020-08" db="EMBL/GenBank/DDBJ databases">
        <title>Multicomponent nature underlies the extraordinary mechanical properties of spider dragline silk.</title>
        <authorList>
            <person name="Kono N."/>
            <person name="Nakamura H."/>
            <person name="Mori M."/>
            <person name="Yoshida Y."/>
            <person name="Ohtoshi R."/>
            <person name="Malay A.D."/>
            <person name="Moran D.A.P."/>
            <person name="Tomita M."/>
            <person name="Numata K."/>
            <person name="Arakawa K."/>
        </authorList>
    </citation>
    <scope>NUCLEOTIDE SEQUENCE</scope>
</reference>
<keyword evidence="2" id="KW-1185">Reference proteome</keyword>
<gene>
    <name evidence="1" type="ORF">TNIN_489461</name>
</gene>
<accession>A0A8X7BYF7</accession>